<dbReference type="EMBL" id="JBHUMM010000007">
    <property type="protein sequence ID" value="MFD2670959.1"/>
    <property type="molecule type" value="Genomic_DNA"/>
</dbReference>
<dbReference type="Proteomes" id="UP001597497">
    <property type="component" value="Unassembled WGS sequence"/>
</dbReference>
<dbReference type="Gene3D" id="2.40.40.10">
    <property type="entry name" value="RlpA-like domain"/>
    <property type="match status" value="1"/>
</dbReference>
<dbReference type="InterPro" id="IPR059180">
    <property type="entry name" value="3D_YorM"/>
</dbReference>
<dbReference type="RefSeq" id="WP_379928381.1">
    <property type="nucleotide sequence ID" value="NZ_JBHUMM010000007.1"/>
</dbReference>
<evidence type="ECO:0000313" key="2">
    <source>
        <dbReference type="Proteomes" id="UP001597497"/>
    </source>
</evidence>
<keyword evidence="2" id="KW-1185">Reference proteome</keyword>
<accession>A0ABW5R8N7</accession>
<gene>
    <name evidence="1" type="ORF">ACFSUC_04965</name>
</gene>
<comment type="caution">
    <text evidence="1">The sequence shown here is derived from an EMBL/GenBank/DDBJ whole genome shotgun (WGS) entry which is preliminary data.</text>
</comment>
<protein>
    <submittedName>
        <fullName evidence="1">3D domain-containing protein</fullName>
    </submittedName>
</protein>
<proteinExistence type="predicted"/>
<name>A0ABW5R8N7_9BACL</name>
<evidence type="ECO:0000313" key="1">
    <source>
        <dbReference type="EMBL" id="MFD2670959.1"/>
    </source>
</evidence>
<dbReference type="CDD" id="cd14667">
    <property type="entry name" value="3D_containing_proteins"/>
    <property type="match status" value="1"/>
</dbReference>
<dbReference type="InterPro" id="IPR036908">
    <property type="entry name" value="RlpA-like_sf"/>
</dbReference>
<dbReference type="SUPFAM" id="SSF50685">
    <property type="entry name" value="Barwin-like endoglucanases"/>
    <property type="match status" value="1"/>
</dbReference>
<organism evidence="1 2">
    <name type="scientific">Marinicrinis sediminis</name>
    <dbReference type="NCBI Taxonomy" id="1652465"/>
    <lineage>
        <taxon>Bacteria</taxon>
        <taxon>Bacillati</taxon>
        <taxon>Bacillota</taxon>
        <taxon>Bacilli</taxon>
        <taxon>Bacillales</taxon>
        <taxon>Paenibacillaceae</taxon>
    </lineage>
</organism>
<sequence>MFSRKNVLFTVVLILLCSSSYLIINQTKSHAATTVGITLSYAYESIPSSSVNGWNIVDSNAQVLYKVTVKATVSGGGYGIIGKYLTFSNPNTSSIKKIGTESSINTSYATYATYEVRGVQTFSVTASINDGTYIGSGTNNITNVLTANYQSTFYCTCYNTPDEKDFSGNRTATATGITGKYKQSFLDAVKLNGSGWSQDSTWIRYNASTSNYSFTAPTTASGTTPVKNKTIAVDRYYIPRWAPSGTWQRGTVDISGVGKRLAEDAGGAINQYDIDIYMGVGNAWKTDPICNNSNRSVTYLGNNKW</sequence>
<reference evidence="2" key="1">
    <citation type="journal article" date="2019" name="Int. J. Syst. Evol. Microbiol.">
        <title>The Global Catalogue of Microorganisms (GCM) 10K type strain sequencing project: providing services to taxonomists for standard genome sequencing and annotation.</title>
        <authorList>
            <consortium name="The Broad Institute Genomics Platform"/>
            <consortium name="The Broad Institute Genome Sequencing Center for Infectious Disease"/>
            <person name="Wu L."/>
            <person name="Ma J."/>
        </authorList>
    </citation>
    <scope>NUCLEOTIDE SEQUENCE [LARGE SCALE GENOMIC DNA]</scope>
    <source>
        <strain evidence="2">KCTC 33676</strain>
    </source>
</reference>